<name>D8TA62_SELML</name>
<accession>D8TA62</accession>
<feature type="chain" id="PRO_5003123428" evidence="1">
    <location>
        <begin position="24"/>
        <end position="309"/>
    </location>
</feature>
<protein>
    <submittedName>
        <fullName evidence="2">Uncharacterized protein</fullName>
    </submittedName>
</protein>
<keyword evidence="3" id="KW-1185">Reference proteome</keyword>
<evidence type="ECO:0000256" key="1">
    <source>
        <dbReference type="SAM" id="SignalP"/>
    </source>
</evidence>
<dbReference type="InParanoid" id="D8TA62"/>
<dbReference type="KEGG" id="smo:SELMODRAFT_430685"/>
<proteinExistence type="predicted"/>
<dbReference type="Gramene" id="EFJ06408">
    <property type="protein sequence ID" value="EFJ06408"/>
    <property type="gene ID" value="SELMODRAFT_430685"/>
</dbReference>
<dbReference type="Proteomes" id="UP000001514">
    <property type="component" value="Unassembled WGS sequence"/>
</dbReference>
<dbReference type="EMBL" id="GL377701">
    <property type="protein sequence ID" value="EFJ06408.1"/>
    <property type="molecule type" value="Genomic_DNA"/>
</dbReference>
<evidence type="ECO:0000313" key="2">
    <source>
        <dbReference type="EMBL" id="EFJ06408.1"/>
    </source>
</evidence>
<evidence type="ECO:0000313" key="3">
    <source>
        <dbReference type="Proteomes" id="UP000001514"/>
    </source>
</evidence>
<feature type="signal peptide" evidence="1">
    <location>
        <begin position="1"/>
        <end position="23"/>
    </location>
</feature>
<gene>
    <name evidence="2" type="ORF">SELMODRAFT_430685</name>
</gene>
<reference evidence="2 3" key="1">
    <citation type="journal article" date="2011" name="Science">
        <title>The Selaginella genome identifies genetic changes associated with the evolution of vascular plants.</title>
        <authorList>
            <person name="Banks J.A."/>
            <person name="Nishiyama T."/>
            <person name="Hasebe M."/>
            <person name="Bowman J.L."/>
            <person name="Gribskov M."/>
            <person name="dePamphilis C."/>
            <person name="Albert V.A."/>
            <person name="Aono N."/>
            <person name="Aoyama T."/>
            <person name="Ambrose B.A."/>
            <person name="Ashton N.W."/>
            <person name="Axtell M.J."/>
            <person name="Barker E."/>
            <person name="Barker M.S."/>
            <person name="Bennetzen J.L."/>
            <person name="Bonawitz N.D."/>
            <person name="Chapple C."/>
            <person name="Cheng C."/>
            <person name="Correa L.G."/>
            <person name="Dacre M."/>
            <person name="DeBarry J."/>
            <person name="Dreyer I."/>
            <person name="Elias M."/>
            <person name="Engstrom E.M."/>
            <person name="Estelle M."/>
            <person name="Feng L."/>
            <person name="Finet C."/>
            <person name="Floyd S.K."/>
            <person name="Frommer W.B."/>
            <person name="Fujita T."/>
            <person name="Gramzow L."/>
            <person name="Gutensohn M."/>
            <person name="Harholt J."/>
            <person name="Hattori M."/>
            <person name="Heyl A."/>
            <person name="Hirai T."/>
            <person name="Hiwatashi Y."/>
            <person name="Ishikawa M."/>
            <person name="Iwata M."/>
            <person name="Karol K.G."/>
            <person name="Koehler B."/>
            <person name="Kolukisaoglu U."/>
            <person name="Kubo M."/>
            <person name="Kurata T."/>
            <person name="Lalonde S."/>
            <person name="Li K."/>
            <person name="Li Y."/>
            <person name="Litt A."/>
            <person name="Lyons E."/>
            <person name="Manning G."/>
            <person name="Maruyama T."/>
            <person name="Michael T.P."/>
            <person name="Mikami K."/>
            <person name="Miyazaki S."/>
            <person name="Morinaga S."/>
            <person name="Murata T."/>
            <person name="Mueller-Roeber B."/>
            <person name="Nelson D.R."/>
            <person name="Obara M."/>
            <person name="Oguri Y."/>
            <person name="Olmstead R.G."/>
            <person name="Onodera N."/>
            <person name="Petersen B.L."/>
            <person name="Pils B."/>
            <person name="Prigge M."/>
            <person name="Rensing S.A."/>
            <person name="Riano-Pachon D.M."/>
            <person name="Roberts A.W."/>
            <person name="Sato Y."/>
            <person name="Scheller H.V."/>
            <person name="Schulz B."/>
            <person name="Schulz C."/>
            <person name="Shakirov E.V."/>
            <person name="Shibagaki N."/>
            <person name="Shinohara N."/>
            <person name="Shippen D.E."/>
            <person name="Soerensen I."/>
            <person name="Sotooka R."/>
            <person name="Sugimoto N."/>
            <person name="Sugita M."/>
            <person name="Sumikawa N."/>
            <person name="Tanurdzic M."/>
            <person name="Theissen G."/>
            <person name="Ulvskov P."/>
            <person name="Wakazuki S."/>
            <person name="Weng J.K."/>
            <person name="Willats W.W."/>
            <person name="Wipf D."/>
            <person name="Wolf P.G."/>
            <person name="Yang L."/>
            <person name="Zimmer A.D."/>
            <person name="Zhu Q."/>
            <person name="Mitros T."/>
            <person name="Hellsten U."/>
            <person name="Loque D."/>
            <person name="Otillar R."/>
            <person name="Salamov A."/>
            <person name="Schmutz J."/>
            <person name="Shapiro H."/>
            <person name="Lindquist E."/>
            <person name="Lucas S."/>
            <person name="Rokhsar D."/>
            <person name="Grigoriev I.V."/>
        </authorList>
    </citation>
    <scope>NUCLEOTIDE SEQUENCE [LARGE SCALE GENOMIC DNA]</scope>
</reference>
<keyword evidence="1" id="KW-0732">Signal</keyword>
<dbReference type="AlphaFoldDB" id="D8TA62"/>
<organism evidence="3">
    <name type="scientific">Selaginella moellendorffii</name>
    <name type="common">Spikemoss</name>
    <dbReference type="NCBI Taxonomy" id="88036"/>
    <lineage>
        <taxon>Eukaryota</taxon>
        <taxon>Viridiplantae</taxon>
        <taxon>Streptophyta</taxon>
        <taxon>Embryophyta</taxon>
        <taxon>Tracheophyta</taxon>
        <taxon>Lycopodiopsida</taxon>
        <taxon>Selaginellales</taxon>
        <taxon>Selaginellaceae</taxon>
        <taxon>Selaginella</taxon>
    </lineage>
</organism>
<dbReference type="HOGENOM" id="CLU_901388_0_0_1"/>
<sequence length="309" mass="34513">MEGSGIHAVVILAVLLLFPTAGPSSVPASLSRNARVLGKCSAISVGLPGRIKKEGRTPPTDASVRHLTIFCGFPWILPLNIYDFDIVEDIKQVEIKESESNYWEYSPEEKVATINTIQCSLDWEWVPPFDCDEQPRRWYDSDLALTNVVTERIRPKELLLVLPPSPEARGISRAAQQNYDVVGTAEELSELDPAVEDSTVLVCENVCPKALTVLQNRREGFRSSTRAAGSANSIIDMNCIITEIKSRIESEPKLPMVRKFVQASHDRGEDPVKLWTRSGSESVSWWISVINRKMGLFFAEDALRDVCRV</sequence>